<feature type="compositionally biased region" description="Basic and acidic residues" evidence="1">
    <location>
        <begin position="272"/>
        <end position="286"/>
    </location>
</feature>
<name>A0A0E0PTN9_ORYRU</name>
<dbReference type="HOGENOM" id="CLU_069487_0_0_1"/>
<dbReference type="EnsemblPlants" id="ORUFI06G03570.1">
    <property type="protein sequence ID" value="ORUFI06G03570.1"/>
    <property type="gene ID" value="ORUFI06G03570"/>
</dbReference>
<dbReference type="eggNOG" id="ENOG502QS00">
    <property type="taxonomic scope" value="Eukaryota"/>
</dbReference>
<protein>
    <submittedName>
        <fullName evidence="2">Uncharacterized protein</fullName>
    </submittedName>
</protein>
<dbReference type="PANTHER" id="PTHR34546:SF3">
    <property type="entry name" value="OS06G0153600 PROTEIN"/>
    <property type="match status" value="1"/>
</dbReference>
<feature type="region of interest" description="Disordered" evidence="1">
    <location>
        <begin position="272"/>
        <end position="320"/>
    </location>
</feature>
<feature type="compositionally biased region" description="Basic and acidic residues" evidence="1">
    <location>
        <begin position="62"/>
        <end position="72"/>
    </location>
</feature>
<organism evidence="2 3">
    <name type="scientific">Oryza rufipogon</name>
    <name type="common">Brownbeard rice</name>
    <name type="synonym">Asian wild rice</name>
    <dbReference type="NCBI Taxonomy" id="4529"/>
    <lineage>
        <taxon>Eukaryota</taxon>
        <taxon>Viridiplantae</taxon>
        <taxon>Streptophyta</taxon>
        <taxon>Embryophyta</taxon>
        <taxon>Tracheophyta</taxon>
        <taxon>Spermatophyta</taxon>
        <taxon>Magnoliopsida</taxon>
        <taxon>Liliopsida</taxon>
        <taxon>Poales</taxon>
        <taxon>Poaceae</taxon>
        <taxon>BOP clade</taxon>
        <taxon>Oryzoideae</taxon>
        <taxon>Oryzeae</taxon>
        <taxon>Oryzinae</taxon>
        <taxon>Oryza</taxon>
    </lineage>
</organism>
<proteinExistence type="predicted"/>
<dbReference type="STRING" id="4529.A0A0E0PTN9"/>
<dbReference type="AlphaFoldDB" id="A0A0E0PTN9"/>
<feature type="region of interest" description="Disordered" evidence="1">
    <location>
        <begin position="58"/>
        <end position="151"/>
    </location>
</feature>
<dbReference type="Proteomes" id="UP000008022">
    <property type="component" value="Unassembled WGS sequence"/>
</dbReference>
<keyword evidence="3" id="KW-1185">Reference proteome</keyword>
<feature type="compositionally biased region" description="Acidic residues" evidence="1">
    <location>
        <begin position="132"/>
        <end position="149"/>
    </location>
</feature>
<evidence type="ECO:0000313" key="2">
    <source>
        <dbReference type="EnsemblPlants" id="ORUFI06G03570.1"/>
    </source>
</evidence>
<dbReference type="Gramene" id="ORUFI06G03570.1">
    <property type="protein sequence ID" value="ORUFI06G03570.1"/>
    <property type="gene ID" value="ORUFI06G03570"/>
</dbReference>
<reference evidence="2" key="2">
    <citation type="submission" date="2015-06" db="UniProtKB">
        <authorList>
            <consortium name="EnsemblPlants"/>
        </authorList>
    </citation>
    <scope>IDENTIFICATION</scope>
</reference>
<evidence type="ECO:0000313" key="3">
    <source>
        <dbReference type="Proteomes" id="UP000008022"/>
    </source>
</evidence>
<feature type="compositionally biased region" description="Polar residues" evidence="1">
    <location>
        <begin position="94"/>
        <end position="115"/>
    </location>
</feature>
<dbReference type="PANTHER" id="PTHR34546">
    <property type="entry name" value="OS06G0153600 PROTEIN"/>
    <property type="match status" value="1"/>
</dbReference>
<accession>A0A0E0PTN9</accession>
<evidence type="ECO:0000256" key="1">
    <source>
        <dbReference type="SAM" id="MobiDB-lite"/>
    </source>
</evidence>
<dbReference type="OMA" id="SGPEWPL"/>
<sequence>MRRRHREQLPLGADLERLLAEEVLYLHSLWRRAAPAPIPPRGSGSVATLRRVDRRRRRRLERRAQEQQREESGPEWPLAPSPPASPTTWHDNKAASSPAQRPPQQKQPSPGSLSQRAALRAAEEFFSNRGSDDDDEVVEEEGSESEGEEAAGFFMGLFERDAALRGHYERGWEGGEFVCMACVGRKGKARRFAGCVGLVQHARAATRCGRPRAHRAFAAAICRVLGWDIDRMPSVVIDPRGTLGQALAAAEAAAAVTAQENNVDAVEKTISSEDQVAEKEDVETGKNDGSLSDVDAMKENSNVGKNSSSINDNNGDVHEKGNGGAYEKLIHVDLDSNTITNMICNANLKGHNLLHTRELKKKASVLSKQACSSQSGM</sequence>
<reference evidence="3" key="1">
    <citation type="submission" date="2013-06" db="EMBL/GenBank/DDBJ databases">
        <authorList>
            <person name="Zhao Q."/>
        </authorList>
    </citation>
    <scope>NUCLEOTIDE SEQUENCE</scope>
    <source>
        <strain evidence="3">cv. W1943</strain>
    </source>
</reference>
<feature type="region of interest" description="Disordered" evidence="1">
    <location>
        <begin position="34"/>
        <end position="53"/>
    </location>
</feature>
<feature type="compositionally biased region" description="Polar residues" evidence="1">
    <location>
        <begin position="299"/>
        <end position="314"/>
    </location>
</feature>